<dbReference type="STRING" id="398512.Bccel_3851"/>
<dbReference type="eggNOG" id="COG5427">
    <property type="taxonomic scope" value="Bacteria"/>
</dbReference>
<accession>A0A0L6JT28</accession>
<gene>
    <name evidence="2" type="ORF">Bccel_3851</name>
</gene>
<organism evidence="2 3">
    <name type="scientific">Pseudobacteroides cellulosolvens ATCC 35603 = DSM 2933</name>
    <dbReference type="NCBI Taxonomy" id="398512"/>
    <lineage>
        <taxon>Bacteria</taxon>
        <taxon>Bacillati</taxon>
        <taxon>Bacillota</taxon>
        <taxon>Clostridia</taxon>
        <taxon>Eubacteriales</taxon>
        <taxon>Oscillospiraceae</taxon>
        <taxon>Pseudobacteroides</taxon>
    </lineage>
</organism>
<reference evidence="3" key="1">
    <citation type="submission" date="2015-07" db="EMBL/GenBank/DDBJ databases">
        <title>Near-Complete Genome Sequence of the Cellulolytic Bacterium Bacteroides (Pseudobacteroides) cellulosolvens ATCC 35603.</title>
        <authorList>
            <person name="Dassa B."/>
            <person name="Utturkar S.M."/>
            <person name="Klingeman D.M."/>
            <person name="Hurt R.A."/>
            <person name="Keller M."/>
            <person name="Xu J."/>
            <person name="Reddy Y.H.K."/>
            <person name="Borovok I."/>
            <person name="Grinberg I.R."/>
            <person name="Lamed R."/>
            <person name="Zhivin O."/>
            <person name="Bayer E.A."/>
            <person name="Brown S.D."/>
        </authorList>
    </citation>
    <scope>NUCLEOTIDE SEQUENCE [LARGE SCALE GENOMIC DNA]</scope>
    <source>
        <strain evidence="3">DSM 2933</strain>
    </source>
</reference>
<dbReference type="PATRIC" id="fig|398512.5.peg.4031"/>
<feature type="transmembrane region" description="Helical" evidence="1">
    <location>
        <begin position="631"/>
        <end position="650"/>
    </location>
</feature>
<feature type="transmembrane region" description="Helical" evidence="1">
    <location>
        <begin position="226"/>
        <end position="249"/>
    </location>
</feature>
<feature type="transmembrane region" description="Helical" evidence="1">
    <location>
        <begin position="454"/>
        <end position="475"/>
    </location>
</feature>
<feature type="transmembrane region" description="Helical" evidence="1">
    <location>
        <begin position="55"/>
        <end position="77"/>
    </location>
</feature>
<feature type="transmembrane region" description="Helical" evidence="1">
    <location>
        <begin position="417"/>
        <end position="447"/>
    </location>
</feature>
<feature type="transmembrane region" description="Helical" evidence="1">
    <location>
        <begin position="526"/>
        <end position="545"/>
    </location>
</feature>
<dbReference type="EMBL" id="LGTC01000001">
    <property type="protein sequence ID" value="KNY28577.1"/>
    <property type="molecule type" value="Genomic_DNA"/>
</dbReference>
<evidence type="ECO:0000256" key="1">
    <source>
        <dbReference type="SAM" id="Phobius"/>
    </source>
</evidence>
<feature type="transmembrane region" description="Helical" evidence="1">
    <location>
        <begin position="552"/>
        <end position="569"/>
    </location>
</feature>
<keyword evidence="3" id="KW-1185">Reference proteome</keyword>
<dbReference type="Proteomes" id="UP000036923">
    <property type="component" value="Unassembled WGS sequence"/>
</dbReference>
<feature type="transmembrane region" description="Helical" evidence="1">
    <location>
        <begin position="575"/>
        <end position="594"/>
    </location>
</feature>
<protein>
    <recommendedName>
        <fullName evidence="4">YYY membrane protein</fullName>
    </recommendedName>
</protein>
<feature type="transmembrane region" description="Helical" evidence="1">
    <location>
        <begin position="606"/>
        <end position="625"/>
    </location>
</feature>
<keyword evidence="1" id="KW-0472">Membrane</keyword>
<feature type="transmembrane region" description="Helical" evidence="1">
    <location>
        <begin position="255"/>
        <end position="276"/>
    </location>
</feature>
<feature type="transmembrane region" description="Helical" evidence="1">
    <location>
        <begin position="7"/>
        <end position="29"/>
    </location>
</feature>
<evidence type="ECO:0008006" key="4">
    <source>
        <dbReference type="Google" id="ProtNLM"/>
    </source>
</evidence>
<name>A0A0L6JT28_9FIRM</name>
<feature type="transmembrane region" description="Helical" evidence="1">
    <location>
        <begin position="657"/>
        <end position="677"/>
    </location>
</feature>
<proteinExistence type="predicted"/>
<feature type="transmembrane region" description="Helical" evidence="1">
    <location>
        <begin position="141"/>
        <end position="159"/>
    </location>
</feature>
<keyword evidence="1" id="KW-1133">Transmembrane helix</keyword>
<dbReference type="AlphaFoldDB" id="A0A0L6JT28"/>
<evidence type="ECO:0000313" key="3">
    <source>
        <dbReference type="Proteomes" id="UP000036923"/>
    </source>
</evidence>
<feature type="transmembrane region" description="Helical" evidence="1">
    <location>
        <begin position="324"/>
        <end position="342"/>
    </location>
</feature>
<evidence type="ECO:0000313" key="2">
    <source>
        <dbReference type="EMBL" id="KNY28577.1"/>
    </source>
</evidence>
<dbReference type="RefSeq" id="WP_050753621.1">
    <property type="nucleotide sequence ID" value="NZ_JQKC01000002.1"/>
</dbReference>
<dbReference type="OrthoDB" id="8617320at2"/>
<sequence length="816" mass="92505">MMEVVRFILGLLLGSGYFIIASFVAYNFLKKVIPGLFRVNKTISLFGKPIKLENWMVTIPASFLIGTMLITWLTYIGAALSNSFSNKPLLLGNLISFGVFIVFAAIIIHKRKDDFRSFFKKLFKIRGNDIVSFLLNRRWEFGFILISTVIVTYFMFLTLNVSGGVMTIGGTVHSDFGPHMSMIRSFSEGSNFPTQYPHFPDGKIRYHFMYQFLAGNLEFLGMRIDFAFNMPSILSLVAFLMLLYSFVVMTMGTRGAGFITAFLFAFRSSFADFTYITDKMKEKIPFPDILKALWDNASGHIGRSSSQETWGLYAQNVYVNQRHLAFSLGIMILVMIAVYPMFRSMIGGLKKVRVKTRDELKVLNSEGGSTDNSENTEEVAVSSDKKVSFNNLYIRNWLKEFMLSKEAWLPRDIKRTISIGLILGLMTFWNGAVTIATLPILCIMAIMSKRRLEYLGIAAITVLFSFLQQGLFMGAGQSAVKPELYIGFLTTFPDDMMADFMQYRDAHEYGSLINVIIQMTPHVIKYFIELLGIMPYLMIIAVFSIPKGIGRWISLAAIVSLIGGSIFIFPNVHDIFKVSVIVITMVTAIVANTVMDYPITPKGGKWLALAFLMPWVIATTLKLSPDVPVNHKYIMVTSILFDIIMANFIYRMYIKKGIIVKAVAGLLVFILTFTGFIDLKTLFNMNYYQNVKFSVNDPVTKWVKNNTGPKDVFLTTPDVIDPVLLAGRPIYYGHPYYAWSAGYDTYKREEIVKQIYACKNKEALSKLLKENNISYILVDDGMRDQVKELDEVFISTVLDKVVTIKQSNTNIYKVKK</sequence>
<keyword evidence="1" id="KW-0812">Transmembrane</keyword>
<feature type="transmembrane region" description="Helical" evidence="1">
    <location>
        <begin position="89"/>
        <end position="108"/>
    </location>
</feature>
<comment type="caution">
    <text evidence="2">The sequence shown here is derived from an EMBL/GenBank/DDBJ whole genome shotgun (WGS) entry which is preliminary data.</text>
</comment>